<reference evidence="2 3" key="1">
    <citation type="submission" date="2020-02" db="EMBL/GenBank/DDBJ databases">
        <title>Genome sequences of Thiorhodococcus mannitoliphagus and Thiorhodococcus minor, purple sulfur photosynthetic bacteria in the gammaproteobacterial family, Chromatiaceae.</title>
        <authorList>
            <person name="Aviles F.A."/>
            <person name="Meyer T.E."/>
            <person name="Kyndt J.A."/>
        </authorList>
    </citation>
    <scope>NUCLEOTIDE SEQUENCE [LARGE SCALE GENOMIC DNA]</scope>
    <source>
        <strain evidence="2 3">DSM 11518</strain>
    </source>
</reference>
<protein>
    <submittedName>
        <fullName evidence="2">Phasin family protein</fullName>
    </submittedName>
</protein>
<dbReference type="Pfam" id="PF09361">
    <property type="entry name" value="Phasin_2"/>
    <property type="match status" value="1"/>
</dbReference>
<dbReference type="EMBL" id="JAAIJQ010000033">
    <property type="protein sequence ID" value="NEV62714.1"/>
    <property type="molecule type" value="Genomic_DNA"/>
</dbReference>
<evidence type="ECO:0000313" key="3">
    <source>
        <dbReference type="Proteomes" id="UP000483379"/>
    </source>
</evidence>
<dbReference type="InterPro" id="IPR018968">
    <property type="entry name" value="Phasin"/>
</dbReference>
<proteinExistence type="predicted"/>
<name>A0A6M0K079_9GAMM</name>
<comment type="caution">
    <text evidence="2">The sequence shown here is derived from an EMBL/GenBank/DDBJ whole genome shotgun (WGS) entry which is preliminary data.</text>
</comment>
<dbReference type="RefSeq" id="WP_164453179.1">
    <property type="nucleotide sequence ID" value="NZ_JAAIJQ010000033.1"/>
</dbReference>
<evidence type="ECO:0000259" key="1">
    <source>
        <dbReference type="Pfam" id="PF09361"/>
    </source>
</evidence>
<dbReference type="AlphaFoldDB" id="A0A6M0K079"/>
<feature type="domain" description="Phasin" evidence="1">
    <location>
        <begin position="9"/>
        <end position="106"/>
    </location>
</feature>
<evidence type="ECO:0000313" key="2">
    <source>
        <dbReference type="EMBL" id="NEV62714.1"/>
    </source>
</evidence>
<dbReference type="Proteomes" id="UP000483379">
    <property type="component" value="Unassembled WGS sequence"/>
</dbReference>
<organism evidence="2 3">
    <name type="scientific">Thiorhodococcus minor</name>
    <dbReference type="NCBI Taxonomy" id="57489"/>
    <lineage>
        <taxon>Bacteria</taxon>
        <taxon>Pseudomonadati</taxon>
        <taxon>Pseudomonadota</taxon>
        <taxon>Gammaproteobacteria</taxon>
        <taxon>Chromatiales</taxon>
        <taxon>Chromatiaceae</taxon>
        <taxon>Thiorhodococcus</taxon>
    </lineage>
</organism>
<gene>
    <name evidence="2" type="ORF">G3446_12575</name>
</gene>
<accession>A0A6M0K079</accession>
<sequence>MNTTDSIKTMNEWSNKSVERMTSLGELNVRIFEKMAARQMDAMTLYMDHAMRVMKIATESKGYNEFLKGQVDATKDLGERMIAEGKSTMQIASEARDDYRGWVETNMSEISADLRKSTSAS</sequence>
<keyword evidence="3" id="KW-1185">Reference proteome</keyword>